<protein>
    <recommendedName>
        <fullName evidence="3">Glycosyl transferase</fullName>
    </recommendedName>
</protein>
<reference evidence="1 2" key="1">
    <citation type="submission" date="2018-05" db="EMBL/GenBank/DDBJ databases">
        <title>Genome sequencing of Flavobacterium sp. HYN0056.</title>
        <authorList>
            <person name="Yi H."/>
            <person name="Baek C."/>
        </authorList>
    </citation>
    <scope>NUCLEOTIDE SEQUENCE [LARGE SCALE GENOMIC DNA]</scope>
    <source>
        <strain evidence="1 2">HYN0056</strain>
    </source>
</reference>
<name>A0A2S1YHN0_9FLAO</name>
<dbReference type="Pfam" id="PF20102">
    <property type="entry name" value="DUF6492"/>
    <property type="match status" value="1"/>
</dbReference>
<dbReference type="OrthoDB" id="5419196at2"/>
<keyword evidence="2" id="KW-1185">Reference proteome</keyword>
<dbReference type="RefSeq" id="WP_109191109.1">
    <property type="nucleotide sequence ID" value="NZ_CP029255.1"/>
</dbReference>
<dbReference type="Proteomes" id="UP000245250">
    <property type="component" value="Chromosome"/>
</dbReference>
<sequence>MYKIILFVKTYQPDFERVYNLLDSIDKFNKDNIPVVVSVNDDHFNLLKPDCFEKYKIYKDSEITSTSITEGWRYQQIIKCNVYKLNICKNYVAIDSDSVFIRDFYSSDFMFDENIPYTIMQESKDLLEMTERLQMDSQTIFFKRALRDTRPFFENKGKEWDYGPSPYIWNCNVWQHFNEVFLKDQNLSFDAFFNAIEKKSFSPSDCVIYGEYLLKTKLIPLYPIGSLFKVYHYKEQFEIEESQLSIKQLSKIYLGIIYQSNWQKKKKKWFQFFLK</sequence>
<evidence type="ECO:0000313" key="1">
    <source>
        <dbReference type="EMBL" id="AWK03545.1"/>
    </source>
</evidence>
<dbReference type="InterPro" id="IPR045499">
    <property type="entry name" value="DUF6492"/>
</dbReference>
<dbReference type="KEGG" id="fcr:HYN56_04630"/>
<dbReference type="AlphaFoldDB" id="A0A2S1YHN0"/>
<accession>A0A2S1YHN0</accession>
<dbReference type="EMBL" id="CP029255">
    <property type="protein sequence ID" value="AWK03545.1"/>
    <property type="molecule type" value="Genomic_DNA"/>
</dbReference>
<evidence type="ECO:0000313" key="2">
    <source>
        <dbReference type="Proteomes" id="UP000245250"/>
    </source>
</evidence>
<gene>
    <name evidence="1" type="ORF">HYN56_04630</name>
</gene>
<organism evidence="1 2">
    <name type="scientific">Flavobacterium crocinum</name>
    <dbReference type="NCBI Taxonomy" id="2183896"/>
    <lineage>
        <taxon>Bacteria</taxon>
        <taxon>Pseudomonadati</taxon>
        <taxon>Bacteroidota</taxon>
        <taxon>Flavobacteriia</taxon>
        <taxon>Flavobacteriales</taxon>
        <taxon>Flavobacteriaceae</taxon>
        <taxon>Flavobacterium</taxon>
    </lineage>
</organism>
<evidence type="ECO:0008006" key="3">
    <source>
        <dbReference type="Google" id="ProtNLM"/>
    </source>
</evidence>
<proteinExistence type="predicted"/>